<keyword evidence="3" id="KW-1185">Reference proteome</keyword>
<dbReference type="GO" id="GO:0046464">
    <property type="term" value="P:acylglycerol catabolic process"/>
    <property type="evidence" value="ECO:0007669"/>
    <property type="project" value="TreeGrafter"/>
</dbReference>
<dbReference type="InterPro" id="IPR029058">
    <property type="entry name" value="AB_hydrolase_fold"/>
</dbReference>
<dbReference type="PANTHER" id="PTHR43798">
    <property type="entry name" value="MONOACYLGLYCEROL LIPASE"/>
    <property type="match status" value="1"/>
</dbReference>
<accession>A0A2P2DZ27</accession>
<dbReference type="GO" id="GO:0047372">
    <property type="term" value="F:monoacylglycerol lipase activity"/>
    <property type="evidence" value="ECO:0007669"/>
    <property type="project" value="TreeGrafter"/>
</dbReference>
<comment type="caution">
    <text evidence="2">The sequence shown here is derived from an EMBL/GenBank/DDBJ whole genome shotgun (WGS) entry which is preliminary data.</text>
</comment>
<dbReference type="OrthoDB" id="9773293at2"/>
<dbReference type="AlphaFoldDB" id="A0A2P2DZ27"/>
<dbReference type="InterPro" id="IPR000073">
    <property type="entry name" value="AB_hydrolase_1"/>
</dbReference>
<protein>
    <submittedName>
        <fullName evidence="2">Hydrolase</fullName>
    </submittedName>
</protein>
<dbReference type="Pfam" id="PF00561">
    <property type="entry name" value="Abhydrolase_1"/>
    <property type="match status" value="1"/>
</dbReference>
<dbReference type="Gene3D" id="3.40.50.1820">
    <property type="entry name" value="alpha/beta hydrolase"/>
    <property type="match status" value="1"/>
</dbReference>
<reference evidence="2 3" key="1">
    <citation type="submission" date="2018-02" db="EMBL/GenBank/DDBJ databases">
        <title>Novel Leptospira species isolated from soil and water in Japan.</title>
        <authorList>
            <person name="Nakao R."/>
            <person name="Masuzawa T."/>
        </authorList>
    </citation>
    <scope>NUCLEOTIDE SEQUENCE [LARGE SCALE GENOMIC DNA]</scope>
    <source>
        <strain evidence="2 3">YH101</strain>
    </source>
</reference>
<evidence type="ECO:0000313" key="2">
    <source>
        <dbReference type="EMBL" id="GBF49888.1"/>
    </source>
</evidence>
<dbReference type="EMBL" id="BFBB01000003">
    <property type="protein sequence ID" value="GBF49888.1"/>
    <property type="molecule type" value="Genomic_DNA"/>
</dbReference>
<dbReference type="GO" id="GO:0016020">
    <property type="term" value="C:membrane"/>
    <property type="evidence" value="ECO:0007669"/>
    <property type="project" value="TreeGrafter"/>
</dbReference>
<proteinExistence type="predicted"/>
<feature type="domain" description="AB hydrolase-1" evidence="1">
    <location>
        <begin position="37"/>
        <end position="280"/>
    </location>
</feature>
<organism evidence="2 3">
    <name type="scientific">Leptospira ryugenii</name>
    <dbReference type="NCBI Taxonomy" id="1917863"/>
    <lineage>
        <taxon>Bacteria</taxon>
        <taxon>Pseudomonadati</taxon>
        <taxon>Spirochaetota</taxon>
        <taxon>Spirochaetia</taxon>
        <taxon>Leptospirales</taxon>
        <taxon>Leptospiraceae</taxon>
        <taxon>Leptospira</taxon>
    </lineage>
</organism>
<dbReference type="Proteomes" id="UP000245133">
    <property type="component" value="Unassembled WGS sequence"/>
</dbReference>
<gene>
    <name evidence="2" type="ORF">LPTSP4_14080</name>
</gene>
<dbReference type="RefSeq" id="WP_108975162.1">
    <property type="nucleotide sequence ID" value="NZ_BFBB01000003.1"/>
</dbReference>
<keyword evidence="2" id="KW-0378">Hydrolase</keyword>
<evidence type="ECO:0000259" key="1">
    <source>
        <dbReference type="Pfam" id="PF00561"/>
    </source>
</evidence>
<sequence>MLNFLYKTAEEMKAGGSFVSYKGHSIFFNQIGKGKDLLLLHGYPFNSFDWNYILPEFSKEYRITYLDFLGMGFSSKPQEHVYSFAEYVDIVQTILFQLKIPSVHIFAHDLGVSVVQEMIVKEDTLGFKIESIAFMNGGLFTDVYRPRFIQRLLSQTPNFFGKWMSSKISRKSIESSLFSVFGPETQPEQSLLDEYWKILNEGDGKAIAYRIGRLVFEKVKYQKRWIEALHKTKIPFCYICGPFDPNSGIHMAERFRKEYSKASVYYLSEKIGHWPQVEAPNEVIQTYKLFLNEILRKEG</sequence>
<dbReference type="InterPro" id="IPR050266">
    <property type="entry name" value="AB_hydrolase_sf"/>
</dbReference>
<evidence type="ECO:0000313" key="3">
    <source>
        <dbReference type="Proteomes" id="UP000245133"/>
    </source>
</evidence>
<name>A0A2P2DZ27_9LEPT</name>
<dbReference type="PANTHER" id="PTHR43798:SF33">
    <property type="entry name" value="HYDROLASE, PUTATIVE (AFU_ORTHOLOGUE AFUA_2G14860)-RELATED"/>
    <property type="match status" value="1"/>
</dbReference>
<dbReference type="SUPFAM" id="SSF53474">
    <property type="entry name" value="alpha/beta-Hydrolases"/>
    <property type="match status" value="1"/>
</dbReference>